<feature type="domain" description="Subtilisin-like protease fibronectin type-III" evidence="11">
    <location>
        <begin position="654"/>
        <end position="753"/>
    </location>
</feature>
<dbReference type="InterPro" id="IPR036852">
    <property type="entry name" value="Peptidase_S8/S53_dom_sf"/>
</dbReference>
<dbReference type="Pfam" id="PF00082">
    <property type="entry name" value="Peptidase_S8"/>
    <property type="match status" value="1"/>
</dbReference>
<proteinExistence type="inferred from homology"/>
<gene>
    <name evidence="12" type="ORF">HHK36_011349</name>
</gene>
<dbReference type="PROSITE" id="PS51892">
    <property type="entry name" value="SUBTILASE"/>
    <property type="match status" value="1"/>
</dbReference>
<name>A0A835DG42_TETSI</name>
<evidence type="ECO:0000256" key="1">
    <source>
        <dbReference type="ARBA" id="ARBA00011073"/>
    </source>
</evidence>
<dbReference type="Pfam" id="PF05922">
    <property type="entry name" value="Inhibitor_I9"/>
    <property type="match status" value="1"/>
</dbReference>
<dbReference type="Gene3D" id="3.50.30.30">
    <property type="match status" value="1"/>
</dbReference>
<feature type="active site" description="Charge relay system" evidence="6 7">
    <location>
        <position position="546"/>
    </location>
</feature>
<evidence type="ECO:0000313" key="13">
    <source>
        <dbReference type="Proteomes" id="UP000655225"/>
    </source>
</evidence>
<dbReference type="PRINTS" id="PR00723">
    <property type="entry name" value="SUBTILISIN"/>
</dbReference>
<comment type="similarity">
    <text evidence="1 7">Belongs to the peptidase S8 family.</text>
</comment>
<dbReference type="Gene3D" id="3.40.50.200">
    <property type="entry name" value="Peptidase S8/S53 domain"/>
    <property type="match status" value="1"/>
</dbReference>
<feature type="domain" description="Peptidase S8/S53" evidence="9">
    <location>
        <begin position="151"/>
        <end position="594"/>
    </location>
</feature>
<dbReference type="PANTHER" id="PTHR10795">
    <property type="entry name" value="PROPROTEIN CONVERTASE SUBTILISIN/KEXIN"/>
    <property type="match status" value="1"/>
</dbReference>
<keyword evidence="2 7" id="KW-0645">Protease</keyword>
<feature type="active site" description="Charge relay system" evidence="6 7">
    <location>
        <position position="159"/>
    </location>
</feature>
<dbReference type="EMBL" id="JABCRI010000007">
    <property type="protein sequence ID" value="KAF8403248.1"/>
    <property type="molecule type" value="Genomic_DNA"/>
</dbReference>
<evidence type="ECO:0000256" key="7">
    <source>
        <dbReference type="PROSITE-ProRule" id="PRU01240"/>
    </source>
</evidence>
<dbReference type="InterPro" id="IPR000209">
    <property type="entry name" value="Peptidase_S8/S53_dom"/>
</dbReference>
<evidence type="ECO:0000256" key="6">
    <source>
        <dbReference type="PIRSR" id="PIRSR615500-1"/>
    </source>
</evidence>
<dbReference type="Gene3D" id="2.60.40.2310">
    <property type="match status" value="1"/>
</dbReference>
<comment type="caution">
    <text evidence="12">The sequence shown here is derived from an EMBL/GenBank/DDBJ whole genome shotgun (WGS) entry which is preliminary data.</text>
</comment>
<dbReference type="AlphaFoldDB" id="A0A835DG42"/>
<keyword evidence="13" id="KW-1185">Reference proteome</keyword>
<feature type="signal peptide" evidence="8">
    <location>
        <begin position="1"/>
        <end position="23"/>
    </location>
</feature>
<dbReference type="GO" id="GO:0006508">
    <property type="term" value="P:proteolysis"/>
    <property type="evidence" value="ECO:0007669"/>
    <property type="project" value="UniProtKB-KW"/>
</dbReference>
<dbReference type="Gene3D" id="3.30.70.80">
    <property type="entry name" value="Peptidase S8 propeptide/proteinase inhibitor I9"/>
    <property type="match status" value="1"/>
</dbReference>
<dbReference type="SUPFAM" id="SSF52743">
    <property type="entry name" value="Subtilisin-like"/>
    <property type="match status" value="1"/>
</dbReference>
<protein>
    <submittedName>
        <fullName evidence="12">Uncharacterized protein</fullName>
    </submittedName>
</protein>
<dbReference type="CDD" id="cd04852">
    <property type="entry name" value="Peptidases_S8_3"/>
    <property type="match status" value="1"/>
</dbReference>
<evidence type="ECO:0000313" key="12">
    <source>
        <dbReference type="EMBL" id="KAF8403248.1"/>
    </source>
</evidence>
<evidence type="ECO:0000259" key="9">
    <source>
        <dbReference type="Pfam" id="PF00082"/>
    </source>
</evidence>
<dbReference type="Proteomes" id="UP000655225">
    <property type="component" value="Unassembled WGS sequence"/>
</dbReference>
<dbReference type="InterPro" id="IPR015500">
    <property type="entry name" value="Peptidase_S8_subtilisin-rel"/>
</dbReference>
<dbReference type="OrthoDB" id="206201at2759"/>
<feature type="active site" description="Charge relay system" evidence="6 7">
    <location>
        <position position="238"/>
    </location>
</feature>
<feature type="domain" description="Inhibitor I9" evidence="10">
    <location>
        <begin position="31"/>
        <end position="129"/>
    </location>
</feature>
<evidence type="ECO:0000259" key="11">
    <source>
        <dbReference type="Pfam" id="PF17766"/>
    </source>
</evidence>
<keyword evidence="3 8" id="KW-0732">Signal</keyword>
<organism evidence="12 13">
    <name type="scientific">Tetracentron sinense</name>
    <name type="common">Spur-leaf</name>
    <dbReference type="NCBI Taxonomy" id="13715"/>
    <lineage>
        <taxon>Eukaryota</taxon>
        <taxon>Viridiplantae</taxon>
        <taxon>Streptophyta</taxon>
        <taxon>Embryophyta</taxon>
        <taxon>Tracheophyta</taxon>
        <taxon>Spermatophyta</taxon>
        <taxon>Magnoliopsida</taxon>
        <taxon>Trochodendrales</taxon>
        <taxon>Trochodendraceae</taxon>
        <taxon>Tetracentron</taxon>
    </lineage>
</organism>
<dbReference type="InterPro" id="IPR034197">
    <property type="entry name" value="Peptidases_S8_3"/>
</dbReference>
<sequence length="762" mass="81612">MKISGKLLLFVFDLFLVYTLSHGNSDVERKSYIIYMGDAPEAGTASIDAVDHHHNLLSSAIGEKSVFWALLLMFCFILISEKIARESRIHSYGKSFSGFAARLLPHEAERLKETDSVVSVFPNTRRKLHTTRSWDFIGMPQRLKRNTQIESNTIVGVFDTGIASDAPSFNDKGYGPPPPKWKGICVTGGNFSGCNKYSIISLSLSLSAWIFISGARYYHLGNFDQKLQDPSPEDTEGHGTHTSSTVAGISVDGASLYGLGEGTARGGVPSARLAMYKVCWQDGCSDIDILAAFDDAISDGVDLISISIGGPTNYYFADSMGIGAFQAMKKGILTVCSAGNDGPNPWSVQNIAPWIMTIAASGMDRQFRTVVGLGNGMKTSGISVNTYSPTKRMYPLIDGASAANLTGEGEFLMASTCDPGTLNKTKVKGKIVYCQGSTDLGLSVDESGGVGTIVSLTRDTDTGFTFLIPAANVGPQEADIVTRYINSTKNPNAVIYKSKAVNVTAPFPDIAAPGVDILAGFPRKVSVTGSSNDKRFGDYNIISGTSMACPHAAAAAAYVKTFHPDWSPAAIKSALMTTATEMKIKGMDAEFGYGSGQINPIMAVHPGLVYDMQTSSYISFLCKEGINGTALARINVGSLVNCSSFPAAQGVDGLNYPSMSVHIANLNDSISAVFYRTVTNVGYAKSVYKATVTSPKGLSVTVIPDTLRFNRLHQKKSFKVVLNGRPLNNGTQSLSASLEWSDLRRSVRSPILVYTPPPLSLF</sequence>
<dbReference type="GO" id="GO:0004252">
    <property type="term" value="F:serine-type endopeptidase activity"/>
    <property type="evidence" value="ECO:0007669"/>
    <property type="project" value="UniProtKB-UniRule"/>
</dbReference>
<feature type="chain" id="PRO_5032569283" evidence="8">
    <location>
        <begin position="24"/>
        <end position="762"/>
    </location>
</feature>
<evidence type="ECO:0000259" key="10">
    <source>
        <dbReference type="Pfam" id="PF05922"/>
    </source>
</evidence>
<evidence type="ECO:0000256" key="8">
    <source>
        <dbReference type="SAM" id="SignalP"/>
    </source>
</evidence>
<evidence type="ECO:0000256" key="5">
    <source>
        <dbReference type="ARBA" id="ARBA00022825"/>
    </source>
</evidence>
<dbReference type="InterPro" id="IPR045051">
    <property type="entry name" value="SBT"/>
</dbReference>
<keyword evidence="4 7" id="KW-0378">Hydrolase</keyword>
<dbReference type="InterPro" id="IPR010259">
    <property type="entry name" value="S8pro/Inhibitor_I9"/>
</dbReference>
<evidence type="ECO:0000256" key="3">
    <source>
        <dbReference type="ARBA" id="ARBA00022729"/>
    </source>
</evidence>
<dbReference type="InterPro" id="IPR023828">
    <property type="entry name" value="Peptidase_S8_Ser-AS"/>
</dbReference>
<reference evidence="12 13" key="1">
    <citation type="submission" date="2020-04" db="EMBL/GenBank/DDBJ databases">
        <title>Plant Genome Project.</title>
        <authorList>
            <person name="Zhang R.-G."/>
        </authorList>
    </citation>
    <scope>NUCLEOTIDE SEQUENCE [LARGE SCALE GENOMIC DNA]</scope>
    <source>
        <strain evidence="12">YNK0</strain>
        <tissue evidence="12">Leaf</tissue>
    </source>
</reference>
<dbReference type="InterPro" id="IPR037045">
    <property type="entry name" value="S8pro/Inhibitor_I9_sf"/>
</dbReference>
<dbReference type="CDD" id="cd02120">
    <property type="entry name" value="PA_subtilisin_like"/>
    <property type="match status" value="1"/>
</dbReference>
<keyword evidence="5 7" id="KW-0720">Serine protease</keyword>
<dbReference type="OMA" id="RICMITF"/>
<evidence type="ECO:0000256" key="2">
    <source>
        <dbReference type="ARBA" id="ARBA00022670"/>
    </source>
</evidence>
<dbReference type="PROSITE" id="PS00138">
    <property type="entry name" value="SUBTILASE_SER"/>
    <property type="match status" value="1"/>
</dbReference>
<evidence type="ECO:0000256" key="4">
    <source>
        <dbReference type="ARBA" id="ARBA00022801"/>
    </source>
</evidence>
<dbReference type="InterPro" id="IPR041469">
    <property type="entry name" value="Subtilisin-like_FN3"/>
</dbReference>
<accession>A0A835DG42</accession>
<dbReference type="Pfam" id="PF17766">
    <property type="entry name" value="fn3_6"/>
    <property type="match status" value="1"/>
</dbReference>